<protein>
    <submittedName>
        <fullName evidence="1">Uncharacterized protein</fullName>
    </submittedName>
</protein>
<proteinExistence type="predicted"/>
<evidence type="ECO:0000313" key="1">
    <source>
        <dbReference type="EMBL" id="EGY51267.1"/>
    </source>
</evidence>
<gene>
    <name evidence="1" type="ORF">HMPREF9371_2518</name>
</gene>
<comment type="caution">
    <text evidence="1">The sequence shown here is derived from an EMBL/GenBank/DDBJ whole genome shotgun (WGS) entry which is preliminary data.</text>
</comment>
<feature type="non-terminal residue" evidence="1">
    <location>
        <position position="276"/>
    </location>
</feature>
<feature type="non-terminal residue" evidence="1">
    <location>
        <position position="1"/>
    </location>
</feature>
<dbReference type="AlphaFoldDB" id="G4CLM7"/>
<reference evidence="1 2" key="1">
    <citation type="submission" date="2011-05" db="EMBL/GenBank/DDBJ databases">
        <authorList>
            <person name="Muzny D."/>
            <person name="Qin X."/>
            <person name="Deng J."/>
            <person name="Jiang H."/>
            <person name="Liu Y."/>
            <person name="Qu J."/>
            <person name="Song X.-Z."/>
            <person name="Zhang L."/>
            <person name="Thornton R."/>
            <person name="Coyle M."/>
            <person name="Francisco L."/>
            <person name="Jackson L."/>
            <person name="Javaid M."/>
            <person name="Korchina V."/>
            <person name="Kovar C."/>
            <person name="Mata R."/>
            <person name="Mathew T."/>
            <person name="Ngo R."/>
            <person name="Nguyen L."/>
            <person name="Nguyen N."/>
            <person name="Okwuonu G."/>
            <person name="Ongeri F."/>
            <person name="Pham C."/>
            <person name="Simmons D."/>
            <person name="Wilczek-Boney K."/>
            <person name="Hale W."/>
            <person name="Jakkamsetti A."/>
            <person name="Pham P."/>
            <person name="Ruth R."/>
            <person name="San Lucas F."/>
            <person name="Warren J."/>
            <person name="Zhang J."/>
            <person name="Zhao Z."/>
            <person name="Zhou C."/>
            <person name="Zhu D."/>
            <person name="Lee S."/>
            <person name="Bess C."/>
            <person name="Blankenburg K."/>
            <person name="Forbes L."/>
            <person name="Fu Q."/>
            <person name="Gubbala S."/>
            <person name="Hirani K."/>
            <person name="Jayaseelan J.C."/>
            <person name="Lara F."/>
            <person name="Munidasa M."/>
            <person name="Palculict T."/>
            <person name="Patil S."/>
            <person name="Pu L.-L."/>
            <person name="Saada N."/>
            <person name="Tang L."/>
            <person name="Weissenberger G."/>
            <person name="Zhu Y."/>
            <person name="Hemphill L."/>
            <person name="Shang Y."/>
            <person name="Youmans B."/>
            <person name="Ayvaz T."/>
            <person name="Ross M."/>
            <person name="Santibanez J."/>
            <person name="Aqrawi P."/>
            <person name="Gross S."/>
            <person name="Joshi V."/>
            <person name="Fowler G."/>
            <person name="Nazareth L."/>
            <person name="Reid J."/>
            <person name="Worley K."/>
            <person name="Petrosino J."/>
            <person name="Highlander S."/>
            <person name="Gibbs R."/>
        </authorList>
    </citation>
    <scope>NUCLEOTIDE SEQUENCE [LARGE SCALE GENOMIC DNA]</scope>
    <source>
        <strain evidence="1 2">871</strain>
    </source>
</reference>
<dbReference type="EMBL" id="AGAY01000100">
    <property type="protein sequence ID" value="EGY51267.1"/>
    <property type="molecule type" value="Genomic_DNA"/>
</dbReference>
<sequence length="276" mass="31448">QGWFVCFLRKNSRNMMKHVPAVCWPGVLQRSPAVCWAGVLQRPQPTEIGDWIVRGAQPDYLGILEIAEIDDISGPWVLLDGFLEQTAADDRQVFTFLRGVLVKSEEVNRLHEMFANLNYPGNSAIPDAPEHYYTYAGEMPFCSAPGLYRTGKQEENRYENKVSANHWAENGIPIEIPVQTYSWESYHSEMNQCGSAILPSKDICEALNLRYRENKWDLHDASGVASLYRKLGGDKLQISGQLSYLRRDLLDKHLTQSGKTLVWLMWGERGISVEIR</sequence>
<dbReference type="Proteomes" id="UP000003019">
    <property type="component" value="Unassembled WGS sequence"/>
</dbReference>
<organism evidence="1 2">
    <name type="scientific">Neisseria shayeganii 871</name>
    <dbReference type="NCBI Taxonomy" id="1032488"/>
    <lineage>
        <taxon>Bacteria</taxon>
        <taxon>Pseudomonadati</taxon>
        <taxon>Pseudomonadota</taxon>
        <taxon>Betaproteobacteria</taxon>
        <taxon>Neisseriales</taxon>
        <taxon>Neisseriaceae</taxon>
        <taxon>Neisseria</taxon>
    </lineage>
</organism>
<name>G4CLM7_9NEIS</name>
<keyword evidence="2" id="KW-1185">Reference proteome</keyword>
<evidence type="ECO:0000313" key="2">
    <source>
        <dbReference type="Proteomes" id="UP000003019"/>
    </source>
</evidence>
<dbReference type="HOGENOM" id="CLU_1013764_0_0_4"/>
<accession>G4CLM7</accession>